<dbReference type="Proteomes" id="UP000075420">
    <property type="component" value="Unassembled WGS sequence"/>
</dbReference>
<evidence type="ECO:0000313" key="1">
    <source>
        <dbReference type="EMBL" id="KYF53106.1"/>
    </source>
</evidence>
<evidence type="ECO:0008006" key="3">
    <source>
        <dbReference type="Google" id="ProtNLM"/>
    </source>
</evidence>
<sequence length="214" mass="22650">MRDNLARKLAWPMQEVATVVGVSGRGLRLRSSSGEFEARRAASCLLEPALGDEVLVAHHERGSHVLAVLERDDEAAARLSVEGDLEIAAASGRLSVSGRDGVDVVTPGEAVIAAGTARLSAGRADAVVGALSLLGESLTAKVDRVKTVAQSVETVAERLVQRLDRAYRFIARSEAVRAEYLEFEARAAFHVKAETTLVNSGGLTKIDGSQIHLG</sequence>
<name>A0A150PBS9_SORCE</name>
<dbReference type="InterPro" id="IPR021927">
    <property type="entry name" value="DUF3540"/>
</dbReference>
<evidence type="ECO:0000313" key="2">
    <source>
        <dbReference type="Proteomes" id="UP000075420"/>
    </source>
</evidence>
<reference evidence="1 2" key="1">
    <citation type="submission" date="2014-02" db="EMBL/GenBank/DDBJ databases">
        <title>The small core and large imbalanced accessory genome model reveals a collaborative survival strategy of Sorangium cellulosum strains in nature.</title>
        <authorList>
            <person name="Han K."/>
            <person name="Peng R."/>
            <person name="Blom J."/>
            <person name="Li Y.-Z."/>
        </authorList>
    </citation>
    <scope>NUCLEOTIDE SEQUENCE [LARGE SCALE GENOMIC DNA]</scope>
    <source>
        <strain evidence="1 2">So0157-25</strain>
    </source>
</reference>
<gene>
    <name evidence="1" type="ORF">BE08_25545</name>
</gene>
<comment type="caution">
    <text evidence="1">The sequence shown here is derived from an EMBL/GenBank/DDBJ whole genome shotgun (WGS) entry which is preliminary data.</text>
</comment>
<dbReference type="AlphaFoldDB" id="A0A150PBS9"/>
<organism evidence="1 2">
    <name type="scientific">Sorangium cellulosum</name>
    <name type="common">Polyangium cellulosum</name>
    <dbReference type="NCBI Taxonomy" id="56"/>
    <lineage>
        <taxon>Bacteria</taxon>
        <taxon>Pseudomonadati</taxon>
        <taxon>Myxococcota</taxon>
        <taxon>Polyangia</taxon>
        <taxon>Polyangiales</taxon>
        <taxon>Polyangiaceae</taxon>
        <taxon>Sorangium</taxon>
    </lineage>
</organism>
<proteinExistence type="predicted"/>
<dbReference type="EMBL" id="JELY01002266">
    <property type="protein sequence ID" value="KYF53106.1"/>
    <property type="molecule type" value="Genomic_DNA"/>
</dbReference>
<accession>A0A150PBS9</accession>
<protein>
    <recommendedName>
        <fullName evidence="3">DUF3540 domain-containing protein</fullName>
    </recommendedName>
</protein>
<dbReference type="Pfam" id="PF12059">
    <property type="entry name" value="DUF3540"/>
    <property type="match status" value="1"/>
</dbReference>